<dbReference type="PANTHER" id="PTHR24300:SF375">
    <property type="entry name" value="CYTOCHROME P450 FAMILY"/>
    <property type="match status" value="1"/>
</dbReference>
<keyword evidence="5" id="KW-1185">Reference proteome</keyword>
<comment type="similarity">
    <text evidence="1">Belongs to the cytochrome P450 family.</text>
</comment>
<dbReference type="AlphaFoldDB" id="A0A8J2KD16"/>
<proteinExistence type="inferred from homology"/>
<name>A0A8J2KD16_9HEXA</name>
<evidence type="ECO:0000256" key="3">
    <source>
        <dbReference type="ARBA" id="ARBA00023004"/>
    </source>
</evidence>
<dbReference type="GO" id="GO:0006082">
    <property type="term" value="P:organic acid metabolic process"/>
    <property type="evidence" value="ECO:0007669"/>
    <property type="project" value="TreeGrafter"/>
</dbReference>
<reference evidence="4" key="1">
    <citation type="submission" date="2021-06" db="EMBL/GenBank/DDBJ databases">
        <authorList>
            <person name="Hodson N. C."/>
            <person name="Mongue J. A."/>
            <person name="Jaron S. K."/>
        </authorList>
    </citation>
    <scope>NUCLEOTIDE SEQUENCE</scope>
</reference>
<dbReference type="GO" id="GO:0005737">
    <property type="term" value="C:cytoplasm"/>
    <property type="evidence" value="ECO:0007669"/>
    <property type="project" value="TreeGrafter"/>
</dbReference>
<dbReference type="GO" id="GO:0006805">
    <property type="term" value="P:xenobiotic metabolic process"/>
    <property type="evidence" value="ECO:0007669"/>
    <property type="project" value="TreeGrafter"/>
</dbReference>
<keyword evidence="3" id="KW-0408">Iron</keyword>
<dbReference type="Pfam" id="PF00067">
    <property type="entry name" value="p450"/>
    <property type="match status" value="1"/>
</dbReference>
<evidence type="ECO:0008006" key="6">
    <source>
        <dbReference type="Google" id="ProtNLM"/>
    </source>
</evidence>
<feature type="non-terminal residue" evidence="4">
    <location>
        <position position="1"/>
    </location>
</feature>
<evidence type="ECO:0000313" key="4">
    <source>
        <dbReference type="EMBL" id="CAG7733933.1"/>
    </source>
</evidence>
<comment type="caution">
    <text evidence="4">The sequence shown here is derived from an EMBL/GenBank/DDBJ whole genome shotgun (WGS) entry which is preliminary data.</text>
</comment>
<dbReference type="GO" id="GO:0005506">
    <property type="term" value="F:iron ion binding"/>
    <property type="evidence" value="ECO:0007669"/>
    <property type="project" value="InterPro"/>
</dbReference>
<evidence type="ECO:0000256" key="1">
    <source>
        <dbReference type="ARBA" id="ARBA00010617"/>
    </source>
</evidence>
<dbReference type="GO" id="GO:0020037">
    <property type="term" value="F:heme binding"/>
    <property type="evidence" value="ECO:0007669"/>
    <property type="project" value="InterPro"/>
</dbReference>
<accession>A0A8J2KD16</accession>
<dbReference type="OrthoDB" id="1055148at2759"/>
<dbReference type="InterPro" id="IPR001128">
    <property type="entry name" value="Cyt_P450"/>
</dbReference>
<keyword evidence="2" id="KW-0479">Metal-binding</keyword>
<evidence type="ECO:0000256" key="2">
    <source>
        <dbReference type="ARBA" id="ARBA00022723"/>
    </source>
</evidence>
<dbReference type="EMBL" id="CAJVCH010259355">
    <property type="protein sequence ID" value="CAG7733933.1"/>
    <property type="molecule type" value="Genomic_DNA"/>
</dbReference>
<organism evidence="4 5">
    <name type="scientific">Allacma fusca</name>
    <dbReference type="NCBI Taxonomy" id="39272"/>
    <lineage>
        <taxon>Eukaryota</taxon>
        <taxon>Metazoa</taxon>
        <taxon>Ecdysozoa</taxon>
        <taxon>Arthropoda</taxon>
        <taxon>Hexapoda</taxon>
        <taxon>Collembola</taxon>
        <taxon>Symphypleona</taxon>
        <taxon>Sminthuridae</taxon>
        <taxon>Allacma</taxon>
    </lineage>
</organism>
<evidence type="ECO:0000313" key="5">
    <source>
        <dbReference type="Proteomes" id="UP000708208"/>
    </source>
</evidence>
<dbReference type="GO" id="GO:0016712">
    <property type="term" value="F:oxidoreductase activity, acting on paired donors, with incorporation or reduction of molecular oxygen, reduced flavin or flavoprotein as one donor, and incorporation of one atom of oxygen"/>
    <property type="evidence" value="ECO:0007669"/>
    <property type="project" value="TreeGrafter"/>
</dbReference>
<dbReference type="InterPro" id="IPR050182">
    <property type="entry name" value="Cytochrome_P450_fam2"/>
</dbReference>
<dbReference type="PANTHER" id="PTHR24300">
    <property type="entry name" value="CYTOCHROME P450 508A4-RELATED"/>
    <property type="match status" value="1"/>
</dbReference>
<sequence>MITRILDGKGIIWADENKEQRKFVLKTFKDFEHNGDTTKDCIHNEVTRLLDRLKDHGNITFPVRGTFSIHTVNTLFRILFGVSLRHDDPELLSFVERLKGVTHLSNPIKRACFYAPKLAKFFPASWTGEKFSRDFFADFFTLVEQNIANHLKGRVQNFPRNFTDALMDKIESTTDENSVFHSSQNSSIPILADLLLASIETTSSTLEWAILFLSQFPTVQGKL</sequence>
<protein>
    <recommendedName>
        <fullName evidence="6">Cytochrome P450</fullName>
    </recommendedName>
</protein>
<gene>
    <name evidence="4" type="ORF">AFUS01_LOCUS22348</name>
</gene>
<dbReference type="Proteomes" id="UP000708208">
    <property type="component" value="Unassembled WGS sequence"/>
</dbReference>